<dbReference type="EMBL" id="SUPK01000009">
    <property type="protein sequence ID" value="TJY39858.1"/>
    <property type="molecule type" value="Genomic_DNA"/>
</dbReference>
<evidence type="ECO:0000313" key="3">
    <source>
        <dbReference type="Proteomes" id="UP000309673"/>
    </source>
</evidence>
<feature type="compositionally biased region" description="Basic residues" evidence="1">
    <location>
        <begin position="59"/>
        <end position="73"/>
    </location>
</feature>
<dbReference type="AlphaFoldDB" id="A0A4U0F6D4"/>
<comment type="caution">
    <text evidence="2">The sequence shown here is derived from an EMBL/GenBank/DDBJ whole genome shotgun (WGS) entry which is preliminary data.</text>
</comment>
<proteinExistence type="predicted"/>
<keyword evidence="3" id="KW-1185">Reference proteome</keyword>
<feature type="region of interest" description="Disordered" evidence="1">
    <location>
        <begin position="45"/>
        <end position="86"/>
    </location>
</feature>
<organism evidence="2 3">
    <name type="scientific">Cohnella pontilimi</name>
    <dbReference type="NCBI Taxonomy" id="2564100"/>
    <lineage>
        <taxon>Bacteria</taxon>
        <taxon>Bacillati</taxon>
        <taxon>Bacillota</taxon>
        <taxon>Bacilli</taxon>
        <taxon>Bacillales</taxon>
        <taxon>Paenibacillaceae</taxon>
        <taxon>Cohnella</taxon>
    </lineage>
</organism>
<protein>
    <submittedName>
        <fullName evidence="2">Uncharacterized protein</fullName>
    </submittedName>
</protein>
<accession>A0A4U0F6D4</accession>
<sequence>MFEMRVAPEEQQLRQFYGMPVRLVMKDGSFKMGRLTGCRGGRIILNGTDGDDAETGLSRSKHSRRNSRTRSRKAKDTPVGAFPDAPPEVAGGFGFAPFGPGPAQFPAVPRESVPLHAVDSVLIL</sequence>
<dbReference type="OrthoDB" id="2639081at2"/>
<gene>
    <name evidence="2" type="ORF">E5161_18150</name>
</gene>
<reference evidence="2 3" key="1">
    <citation type="submission" date="2019-04" db="EMBL/GenBank/DDBJ databases">
        <title>Cohnella sp. nov., isolated from soil.</title>
        <authorList>
            <person name="Kim W."/>
        </authorList>
    </citation>
    <scope>NUCLEOTIDE SEQUENCE [LARGE SCALE GENOMIC DNA]</scope>
    <source>
        <strain evidence="2 3">CAU 1483</strain>
    </source>
</reference>
<evidence type="ECO:0000256" key="1">
    <source>
        <dbReference type="SAM" id="MobiDB-lite"/>
    </source>
</evidence>
<name>A0A4U0F6D4_9BACL</name>
<dbReference type="RefSeq" id="WP_136779298.1">
    <property type="nucleotide sequence ID" value="NZ_SUPK01000009.1"/>
</dbReference>
<dbReference type="Proteomes" id="UP000309673">
    <property type="component" value="Unassembled WGS sequence"/>
</dbReference>
<evidence type="ECO:0000313" key="2">
    <source>
        <dbReference type="EMBL" id="TJY39858.1"/>
    </source>
</evidence>